<dbReference type="InterPro" id="IPR018274">
    <property type="entry name" value="PEP_util_AS"/>
</dbReference>
<evidence type="ECO:0000313" key="26">
    <source>
        <dbReference type="Proteomes" id="UP000823889"/>
    </source>
</evidence>
<dbReference type="EC" id="2.7.3.9" evidence="6 17"/>
<keyword evidence="10 17" id="KW-0762">Sugar transport</keyword>
<feature type="binding site" evidence="19">
    <location>
        <position position="309"/>
    </location>
    <ligand>
        <name>phosphoenolpyruvate</name>
        <dbReference type="ChEBI" id="CHEBI:58702"/>
    </ligand>
</feature>
<comment type="catalytic activity">
    <reaction evidence="1 17">
        <text>L-histidyl-[protein] + phosphoenolpyruvate = N(pros)-phospho-L-histidyl-[protein] + pyruvate</text>
        <dbReference type="Rhea" id="RHEA:23880"/>
        <dbReference type="Rhea" id="RHEA-COMP:9745"/>
        <dbReference type="Rhea" id="RHEA-COMP:9746"/>
        <dbReference type="ChEBI" id="CHEBI:15361"/>
        <dbReference type="ChEBI" id="CHEBI:29979"/>
        <dbReference type="ChEBI" id="CHEBI:58702"/>
        <dbReference type="ChEBI" id="CHEBI:64837"/>
        <dbReference type="EC" id="2.7.3.9"/>
    </reaction>
</comment>
<keyword evidence="13 17" id="KW-0479">Metal-binding</keyword>
<evidence type="ECO:0000256" key="2">
    <source>
        <dbReference type="ARBA" id="ARBA00001946"/>
    </source>
</evidence>
<feature type="domain" description="PEP-utilising enzyme mobile" evidence="22">
    <location>
        <begin position="167"/>
        <end position="238"/>
    </location>
</feature>
<dbReference type="SUPFAM" id="SSF47831">
    <property type="entry name" value="Enzyme I of the PEP:sugar phosphotransferase system HPr-binding (sub)domain"/>
    <property type="match status" value="1"/>
</dbReference>
<dbReference type="NCBIfam" id="TIGR01417">
    <property type="entry name" value="PTS_I_fam"/>
    <property type="match status" value="1"/>
</dbReference>
<comment type="cofactor">
    <cofactor evidence="2 17 20">
        <name>Mg(2+)</name>
        <dbReference type="ChEBI" id="CHEBI:18420"/>
    </cofactor>
</comment>
<evidence type="ECO:0000256" key="6">
    <source>
        <dbReference type="ARBA" id="ARBA00012232"/>
    </source>
</evidence>
<dbReference type="Pfam" id="PF02896">
    <property type="entry name" value="PEP-utilizers_C"/>
    <property type="match status" value="1"/>
</dbReference>
<dbReference type="EMBL" id="DWUQ01000018">
    <property type="protein sequence ID" value="HJD43580.1"/>
    <property type="molecule type" value="Genomic_DNA"/>
</dbReference>
<dbReference type="GO" id="GO:0008965">
    <property type="term" value="F:phosphoenolpyruvate-protein phosphotransferase activity"/>
    <property type="evidence" value="ECO:0007669"/>
    <property type="project" value="UniProtKB-EC"/>
</dbReference>
<feature type="coiled-coil region" evidence="21">
    <location>
        <begin position="35"/>
        <end position="62"/>
    </location>
</feature>
<feature type="binding site" evidence="19">
    <location>
        <position position="345"/>
    </location>
    <ligand>
        <name>phosphoenolpyruvate</name>
        <dbReference type="ChEBI" id="CHEBI:58702"/>
    </ligand>
</feature>
<dbReference type="Gene3D" id="1.10.274.10">
    <property type="entry name" value="PtsI, HPr-binding domain"/>
    <property type="match status" value="1"/>
</dbReference>
<dbReference type="PANTHER" id="PTHR46244:SF3">
    <property type="entry name" value="PHOSPHOENOLPYRUVATE-PROTEIN PHOSPHOTRANSFERASE"/>
    <property type="match status" value="1"/>
</dbReference>
<gene>
    <name evidence="25" type="primary">ptsP</name>
    <name evidence="25" type="ORF">H9906_00940</name>
</gene>
<comment type="similarity">
    <text evidence="5 17">Belongs to the PEP-utilizing enzyme family.</text>
</comment>
<dbReference type="PRINTS" id="PR01736">
    <property type="entry name" value="PHPHTRNFRASE"/>
</dbReference>
<comment type="caution">
    <text evidence="25">The sequence shown here is derived from an EMBL/GenBank/DDBJ whole genome shotgun (WGS) entry which is preliminary data.</text>
</comment>
<name>A0A9D2REX8_9BURK</name>
<feature type="active site" description="Proton donor" evidence="18">
    <location>
        <position position="514"/>
    </location>
</feature>
<protein>
    <recommendedName>
        <fullName evidence="7 17">Phosphoenolpyruvate-protein phosphotransferase</fullName>
        <ecNumber evidence="6 17">2.7.3.9</ecNumber>
    </recommendedName>
    <alternativeName>
        <fullName evidence="16 17">Phosphotransferase system, enzyme I</fullName>
    </alternativeName>
</protein>
<dbReference type="Gene3D" id="3.20.20.60">
    <property type="entry name" value="Phosphoenolpyruvate-binding domains"/>
    <property type="match status" value="1"/>
</dbReference>
<evidence type="ECO:0000256" key="16">
    <source>
        <dbReference type="ARBA" id="ARBA00033235"/>
    </source>
</evidence>
<keyword evidence="8 17" id="KW-0813">Transport</keyword>
<keyword evidence="11 17" id="KW-0808">Transferase</keyword>
<evidence type="ECO:0000256" key="10">
    <source>
        <dbReference type="ARBA" id="ARBA00022597"/>
    </source>
</evidence>
<dbReference type="PROSITE" id="PS00742">
    <property type="entry name" value="PEP_ENZYMES_2"/>
    <property type="match status" value="1"/>
</dbReference>
<evidence type="ECO:0000256" key="11">
    <source>
        <dbReference type="ARBA" id="ARBA00022679"/>
    </source>
</evidence>
<dbReference type="InterPro" id="IPR036637">
    <property type="entry name" value="Phosphohistidine_dom_sf"/>
</dbReference>
<dbReference type="AlphaFoldDB" id="A0A9D2REX8"/>
<dbReference type="InterPro" id="IPR015813">
    <property type="entry name" value="Pyrv/PenolPyrv_kinase-like_dom"/>
</dbReference>
<dbReference type="PIRSF" id="PIRSF000732">
    <property type="entry name" value="PTS_enzyme_I"/>
    <property type="match status" value="1"/>
</dbReference>
<keyword evidence="9 17" id="KW-0963">Cytoplasm</keyword>
<dbReference type="InterPro" id="IPR040442">
    <property type="entry name" value="Pyrv_kinase-like_dom_sf"/>
</dbReference>
<evidence type="ECO:0000256" key="15">
    <source>
        <dbReference type="ARBA" id="ARBA00022842"/>
    </source>
</evidence>
<evidence type="ECO:0000256" key="19">
    <source>
        <dbReference type="PIRSR" id="PIRSR000732-2"/>
    </source>
</evidence>
<keyword evidence="15 17" id="KW-0460">Magnesium</keyword>
<evidence type="ECO:0000259" key="23">
    <source>
        <dbReference type="Pfam" id="PF02896"/>
    </source>
</evidence>
<dbReference type="Pfam" id="PF05524">
    <property type="entry name" value="PEP-utilisers_N"/>
    <property type="match status" value="1"/>
</dbReference>
<dbReference type="InterPro" id="IPR008279">
    <property type="entry name" value="PEP-util_enz_mobile_dom"/>
</dbReference>
<evidence type="ECO:0000256" key="9">
    <source>
        <dbReference type="ARBA" id="ARBA00022490"/>
    </source>
</evidence>
<evidence type="ECO:0000256" key="3">
    <source>
        <dbReference type="ARBA" id="ARBA00002728"/>
    </source>
</evidence>
<comment type="subcellular location">
    <subcellularLocation>
        <location evidence="4 17">Cytoplasm</location>
    </subcellularLocation>
</comment>
<feature type="domain" description="PEP-utilising enzyme C-terminal" evidence="23">
    <location>
        <begin position="264"/>
        <end position="550"/>
    </location>
</feature>
<dbReference type="InterPro" id="IPR024692">
    <property type="entry name" value="PTS_EI"/>
</dbReference>
<feature type="binding site" evidence="20">
    <location>
        <position position="467"/>
    </location>
    <ligand>
        <name>Mg(2+)</name>
        <dbReference type="ChEBI" id="CHEBI:18420"/>
    </ligand>
</feature>
<evidence type="ECO:0000256" key="20">
    <source>
        <dbReference type="PIRSR" id="PIRSR000732-3"/>
    </source>
</evidence>
<organism evidence="25 26">
    <name type="scientific">Candidatus Paenalcaligenes intestinipullorum</name>
    <dbReference type="NCBI Taxonomy" id="2838718"/>
    <lineage>
        <taxon>Bacteria</taxon>
        <taxon>Pseudomonadati</taxon>
        <taxon>Pseudomonadota</taxon>
        <taxon>Betaproteobacteria</taxon>
        <taxon>Burkholderiales</taxon>
        <taxon>Alcaligenaceae</taxon>
        <taxon>Paenalcaligenes</taxon>
    </lineage>
</organism>
<evidence type="ECO:0000256" key="12">
    <source>
        <dbReference type="ARBA" id="ARBA00022683"/>
    </source>
</evidence>
<dbReference type="InterPro" id="IPR023151">
    <property type="entry name" value="PEP_util_CS"/>
</dbReference>
<evidence type="ECO:0000256" key="5">
    <source>
        <dbReference type="ARBA" id="ARBA00007837"/>
    </source>
</evidence>
<keyword evidence="21" id="KW-0175">Coiled coil</keyword>
<dbReference type="PROSITE" id="PS00370">
    <property type="entry name" value="PEP_ENZYMES_PHOS_SITE"/>
    <property type="match status" value="1"/>
</dbReference>
<evidence type="ECO:0000256" key="1">
    <source>
        <dbReference type="ARBA" id="ARBA00000683"/>
    </source>
</evidence>
<feature type="domain" description="Phosphotransferase system enzyme I N-terminal" evidence="24">
    <location>
        <begin position="5"/>
        <end position="128"/>
    </location>
</feature>
<feature type="binding site" evidence="19">
    <location>
        <position position="477"/>
    </location>
    <ligand>
        <name>phosphoenolpyruvate</name>
        <dbReference type="ChEBI" id="CHEBI:58702"/>
    </ligand>
</feature>
<dbReference type="Gene3D" id="3.50.30.10">
    <property type="entry name" value="Phosphohistidine domain"/>
    <property type="match status" value="1"/>
</dbReference>
<keyword evidence="12 17" id="KW-0598">Phosphotransferase system</keyword>
<feature type="binding site" evidence="19">
    <location>
        <begin position="466"/>
        <end position="467"/>
    </location>
    <ligand>
        <name>phosphoenolpyruvate</name>
        <dbReference type="ChEBI" id="CHEBI:58702"/>
    </ligand>
</feature>
<dbReference type="GO" id="GO:0005737">
    <property type="term" value="C:cytoplasm"/>
    <property type="evidence" value="ECO:0007669"/>
    <property type="project" value="UniProtKB-SubCell"/>
</dbReference>
<dbReference type="InterPro" id="IPR006318">
    <property type="entry name" value="PTS_EI-like"/>
</dbReference>
<dbReference type="Proteomes" id="UP000823889">
    <property type="component" value="Unassembled WGS sequence"/>
</dbReference>
<evidence type="ECO:0000256" key="21">
    <source>
        <dbReference type="SAM" id="Coils"/>
    </source>
</evidence>
<dbReference type="GO" id="GO:0016301">
    <property type="term" value="F:kinase activity"/>
    <property type="evidence" value="ECO:0007669"/>
    <property type="project" value="UniProtKB-KW"/>
</dbReference>
<evidence type="ECO:0000313" key="25">
    <source>
        <dbReference type="EMBL" id="HJD43580.1"/>
    </source>
</evidence>
<dbReference type="InterPro" id="IPR050499">
    <property type="entry name" value="PEP-utilizing_PTS_enzyme"/>
</dbReference>
<dbReference type="Pfam" id="PF00391">
    <property type="entry name" value="PEP-utilizers"/>
    <property type="match status" value="1"/>
</dbReference>
<accession>A0A9D2REX8</accession>
<dbReference type="GO" id="GO:0009401">
    <property type="term" value="P:phosphoenolpyruvate-dependent sugar phosphotransferase system"/>
    <property type="evidence" value="ECO:0007669"/>
    <property type="project" value="UniProtKB-KW"/>
</dbReference>
<dbReference type="InterPro" id="IPR000121">
    <property type="entry name" value="PEP_util_C"/>
</dbReference>
<evidence type="ECO:0000259" key="24">
    <source>
        <dbReference type="Pfam" id="PF05524"/>
    </source>
</evidence>
<evidence type="ECO:0000256" key="14">
    <source>
        <dbReference type="ARBA" id="ARBA00022777"/>
    </source>
</evidence>
<reference evidence="25" key="1">
    <citation type="journal article" date="2021" name="PeerJ">
        <title>Extensive microbial diversity within the chicken gut microbiome revealed by metagenomics and culture.</title>
        <authorList>
            <person name="Gilroy R."/>
            <person name="Ravi A."/>
            <person name="Getino M."/>
            <person name="Pursley I."/>
            <person name="Horton D.L."/>
            <person name="Alikhan N.F."/>
            <person name="Baker D."/>
            <person name="Gharbi K."/>
            <person name="Hall N."/>
            <person name="Watson M."/>
            <person name="Adriaenssens E.M."/>
            <person name="Foster-Nyarko E."/>
            <person name="Jarju S."/>
            <person name="Secka A."/>
            <person name="Antonio M."/>
            <person name="Oren A."/>
            <person name="Chaudhuri R.R."/>
            <person name="La Ragione R."/>
            <person name="Hildebrand F."/>
            <person name="Pallen M.J."/>
        </authorList>
    </citation>
    <scope>NUCLEOTIDE SEQUENCE</scope>
    <source>
        <strain evidence="25">9264</strain>
    </source>
</reference>
<dbReference type="SUPFAM" id="SSF52009">
    <property type="entry name" value="Phosphohistidine domain"/>
    <property type="match status" value="1"/>
</dbReference>
<sequence length="577" mass="62963">MFSCHGQGVVRGYAIGRAELLGATQIEVSQYAISVEQVEAQQQRLRDALLEAEQEISALVAQLPTDAPKELAALLGVHSLLLQDPNLRAQTERYIAEHLCNAEWALHQQGQLLQAQFAAMQDDYLRERGSDIRQVVERVLALLKQSDHSPAQVVQVASPPSAASPYESKILVARDIAPADMLALRHRHFGAFLTDLGGPTSHTAIVARSMGVPAIVGMGGMRTLIHEHDLLIVDGFTGEVIINPSELVLAEYQQKQKEYLSARAKLESIRDAPAITLDGVEIQLLANIELPEEASEAYAIGANGIGLFRSEFLFMGRKSLPSEDEQFEAYRYALEAMHGLPVTIRTLDIGADKMLEGEQTLATNPALGLRAVRYCLAHPELFQTQLRALLRASVYGQLQILIPMLSTLEEVIAVKQAIVAAQHGLKQQGIDYVADIKLGGMVEVPAAAIAIEPFAANLEFLSLGTNDLIQYVMAVDRGDAQVADLYDPMHPAVLRLISHVINAGERFTIPVSVCGEMAGDSSLTRLLLGLGLTKFSMHPAQILDVKREILMSHSYALRTKLASVLNRGERVDSALLH</sequence>
<proteinExistence type="inferred from homology"/>
<evidence type="ECO:0000259" key="22">
    <source>
        <dbReference type="Pfam" id="PF00391"/>
    </source>
</evidence>
<evidence type="ECO:0000256" key="17">
    <source>
        <dbReference type="PIRNR" id="PIRNR000732"/>
    </source>
</evidence>
<feature type="binding site" evidence="20">
    <location>
        <position position="443"/>
    </location>
    <ligand>
        <name>Mg(2+)</name>
        <dbReference type="ChEBI" id="CHEBI:18420"/>
    </ligand>
</feature>
<evidence type="ECO:0000256" key="8">
    <source>
        <dbReference type="ARBA" id="ARBA00022448"/>
    </source>
</evidence>
<evidence type="ECO:0000256" key="18">
    <source>
        <dbReference type="PIRSR" id="PIRSR000732-1"/>
    </source>
</evidence>
<feature type="active site" description="Tele-phosphohistidine intermediate" evidence="18">
    <location>
        <position position="202"/>
    </location>
</feature>
<evidence type="ECO:0000256" key="4">
    <source>
        <dbReference type="ARBA" id="ARBA00004496"/>
    </source>
</evidence>
<evidence type="ECO:0000256" key="13">
    <source>
        <dbReference type="ARBA" id="ARBA00022723"/>
    </source>
</evidence>
<keyword evidence="14 17" id="KW-0418">Kinase</keyword>
<reference evidence="25" key="2">
    <citation type="submission" date="2021-04" db="EMBL/GenBank/DDBJ databases">
        <authorList>
            <person name="Gilroy R."/>
        </authorList>
    </citation>
    <scope>NUCLEOTIDE SEQUENCE</scope>
    <source>
        <strain evidence="25">9264</strain>
    </source>
</reference>
<evidence type="ECO:0000256" key="7">
    <source>
        <dbReference type="ARBA" id="ARBA00016544"/>
    </source>
</evidence>
<dbReference type="GO" id="GO:0046872">
    <property type="term" value="F:metal ion binding"/>
    <property type="evidence" value="ECO:0007669"/>
    <property type="project" value="UniProtKB-KW"/>
</dbReference>
<comment type="function">
    <text evidence="3 17">General (non sugar-specific) component of the phosphoenolpyruvate-dependent sugar phosphotransferase system (sugar PTS). This major carbohydrate active-transport system catalyzes the phosphorylation of incoming sugar substrates concomitantly with their translocation across the cell membrane. Enzyme I transfers the phosphoryl group from phosphoenolpyruvate (PEP) to the phosphoryl carrier protein (HPr).</text>
</comment>
<dbReference type="InterPro" id="IPR008731">
    <property type="entry name" value="PTS_EIN"/>
</dbReference>
<dbReference type="InterPro" id="IPR036618">
    <property type="entry name" value="PtsI_HPr-bd_sf"/>
</dbReference>
<dbReference type="SUPFAM" id="SSF51621">
    <property type="entry name" value="Phosphoenolpyruvate/pyruvate domain"/>
    <property type="match status" value="1"/>
</dbReference>
<dbReference type="PANTHER" id="PTHR46244">
    <property type="entry name" value="PHOSPHOENOLPYRUVATE-PROTEIN PHOSPHOTRANSFERASE"/>
    <property type="match status" value="1"/>
</dbReference>